<name>A0A6C0JYK1_9ZZZZ</name>
<protein>
    <submittedName>
        <fullName evidence="1">Uncharacterized protein</fullName>
    </submittedName>
</protein>
<sequence>MEINSKCIDAKNILSKAFKIWHDAFRADQAAWNTLKGFNLDNMVDFSDFDDAAYACIHSRKMCIDAKQALDDAKKAYNDALQAWEVSFQMNDAWNEVARMKKAYDEAYSNAEKACEEAKKALFGDTKTA</sequence>
<proteinExistence type="predicted"/>
<accession>A0A6C0JYK1</accession>
<reference evidence="1" key="1">
    <citation type="journal article" date="2020" name="Nature">
        <title>Giant virus diversity and host interactions through global metagenomics.</title>
        <authorList>
            <person name="Schulz F."/>
            <person name="Roux S."/>
            <person name="Paez-Espino D."/>
            <person name="Jungbluth S."/>
            <person name="Walsh D.A."/>
            <person name="Denef V.J."/>
            <person name="McMahon K.D."/>
            <person name="Konstantinidis K.T."/>
            <person name="Eloe-Fadrosh E.A."/>
            <person name="Kyrpides N.C."/>
            <person name="Woyke T."/>
        </authorList>
    </citation>
    <scope>NUCLEOTIDE SEQUENCE</scope>
    <source>
        <strain evidence="1">GVMAG-S-1101164-164</strain>
    </source>
</reference>
<evidence type="ECO:0000313" key="1">
    <source>
        <dbReference type="EMBL" id="QHU09906.1"/>
    </source>
</evidence>
<dbReference type="AlphaFoldDB" id="A0A6C0JYK1"/>
<organism evidence="1">
    <name type="scientific">viral metagenome</name>
    <dbReference type="NCBI Taxonomy" id="1070528"/>
    <lineage>
        <taxon>unclassified sequences</taxon>
        <taxon>metagenomes</taxon>
        <taxon>organismal metagenomes</taxon>
    </lineage>
</organism>
<dbReference type="EMBL" id="MN740746">
    <property type="protein sequence ID" value="QHU09906.1"/>
    <property type="molecule type" value="Genomic_DNA"/>
</dbReference>